<evidence type="ECO:0000313" key="2">
    <source>
        <dbReference type="EMBL" id="CAA9545801.1"/>
    </source>
</evidence>
<accession>A0A6J4UBA6</accession>
<reference evidence="2" key="1">
    <citation type="submission" date="2020-02" db="EMBL/GenBank/DDBJ databases">
        <authorList>
            <person name="Meier V. D."/>
        </authorList>
    </citation>
    <scope>NUCLEOTIDE SEQUENCE</scope>
    <source>
        <strain evidence="2">AVDCRST_MAG59</strain>
    </source>
</reference>
<evidence type="ECO:0000256" key="1">
    <source>
        <dbReference type="SAM" id="MobiDB-lite"/>
    </source>
</evidence>
<name>A0A6J4UBA6_9BACT</name>
<organism evidence="2">
    <name type="scientific">uncultured Thermomicrobiales bacterium</name>
    <dbReference type="NCBI Taxonomy" id="1645740"/>
    <lineage>
        <taxon>Bacteria</taxon>
        <taxon>Pseudomonadati</taxon>
        <taxon>Thermomicrobiota</taxon>
        <taxon>Thermomicrobia</taxon>
        <taxon>Thermomicrobiales</taxon>
        <taxon>environmental samples</taxon>
    </lineage>
</organism>
<protein>
    <submittedName>
        <fullName evidence="2">Uncharacterized protein</fullName>
    </submittedName>
</protein>
<dbReference type="AlphaFoldDB" id="A0A6J4UBA6"/>
<feature type="non-terminal residue" evidence="2">
    <location>
        <position position="1"/>
    </location>
</feature>
<sequence>EIHRGGLGSSARVFDPVRGEVGAQLRRVGLPIPPEATVNDSAVLVLAVTAPGRAVRAAEAMAKGGAERVYVTSRHEEAPLNPAPVSDLAVDAAP</sequence>
<dbReference type="EMBL" id="CADCWF010000077">
    <property type="protein sequence ID" value="CAA9545801.1"/>
    <property type="molecule type" value="Genomic_DNA"/>
</dbReference>
<proteinExistence type="predicted"/>
<gene>
    <name evidence="2" type="ORF">AVDCRST_MAG59-1238</name>
</gene>
<feature type="region of interest" description="Disordered" evidence="1">
    <location>
        <begin position="73"/>
        <end position="94"/>
    </location>
</feature>